<dbReference type="PANTHER" id="PTHR13914">
    <property type="entry name" value="PROLINE OXIDASE"/>
    <property type="match status" value="1"/>
</dbReference>
<gene>
    <name evidence="11" type="ORF">BRAFLDRAFT_126410</name>
</gene>
<proteinExistence type="inferred from homology"/>
<evidence type="ECO:0000256" key="8">
    <source>
        <dbReference type="ARBA" id="ARBA00048779"/>
    </source>
</evidence>
<dbReference type="Gene3D" id="3.20.20.220">
    <property type="match status" value="2"/>
</dbReference>
<evidence type="ECO:0000256" key="3">
    <source>
        <dbReference type="ARBA" id="ARBA00022630"/>
    </source>
</evidence>
<reference evidence="11" key="1">
    <citation type="journal article" date="2008" name="Nature">
        <title>The amphioxus genome and the evolution of the chordate karyotype.</title>
        <authorList>
            <consortium name="US DOE Joint Genome Institute (JGI-PGF)"/>
            <person name="Putnam N.H."/>
            <person name="Butts T."/>
            <person name="Ferrier D.E.K."/>
            <person name="Furlong R.F."/>
            <person name="Hellsten U."/>
            <person name="Kawashima T."/>
            <person name="Robinson-Rechavi M."/>
            <person name="Shoguchi E."/>
            <person name="Terry A."/>
            <person name="Yu J.-K."/>
            <person name="Benito-Gutierrez E.L."/>
            <person name="Dubchak I."/>
            <person name="Garcia-Fernandez J."/>
            <person name="Gibson-Brown J.J."/>
            <person name="Grigoriev I.V."/>
            <person name="Horton A.C."/>
            <person name="de Jong P.J."/>
            <person name="Jurka J."/>
            <person name="Kapitonov V.V."/>
            <person name="Kohara Y."/>
            <person name="Kuroki Y."/>
            <person name="Lindquist E."/>
            <person name="Lucas S."/>
            <person name="Osoegawa K."/>
            <person name="Pennacchio L.A."/>
            <person name="Salamov A.A."/>
            <person name="Satou Y."/>
            <person name="Sauka-Spengler T."/>
            <person name="Schmutz J."/>
            <person name="Shin-I T."/>
            <person name="Toyoda A."/>
            <person name="Bronner-Fraser M."/>
            <person name="Fujiyama A."/>
            <person name="Holland L.Z."/>
            <person name="Holland P.W.H."/>
            <person name="Satoh N."/>
            <person name="Rokhsar D.S."/>
        </authorList>
    </citation>
    <scope>NUCLEOTIDE SEQUENCE [LARGE SCALE GENOMIC DNA]</scope>
    <source>
        <strain evidence="11">S238N-H82</strain>
        <tissue evidence="11">Testes</tissue>
    </source>
</reference>
<dbReference type="SUPFAM" id="SSF51730">
    <property type="entry name" value="FAD-linked oxidoreductase"/>
    <property type="match status" value="2"/>
</dbReference>
<dbReference type="EC" id="1.5.5.2" evidence="9"/>
<dbReference type="GO" id="GO:0006562">
    <property type="term" value="P:L-proline catabolic process"/>
    <property type="evidence" value="ECO:0007669"/>
    <property type="project" value="InterPro"/>
</dbReference>
<keyword evidence="6 9" id="KW-0642">Proline metabolism</keyword>
<keyword evidence="5 9" id="KW-0560">Oxidoreductase</keyword>
<evidence type="ECO:0000256" key="5">
    <source>
        <dbReference type="ARBA" id="ARBA00023002"/>
    </source>
</evidence>
<evidence type="ECO:0000256" key="2">
    <source>
        <dbReference type="ARBA" id="ARBA00005869"/>
    </source>
</evidence>
<protein>
    <recommendedName>
        <fullName evidence="9">Proline dehydrogenase</fullName>
        <ecNumber evidence="9">1.5.5.2</ecNumber>
    </recommendedName>
</protein>
<keyword evidence="4 9" id="KW-0274">FAD</keyword>
<accession>C3XV18</accession>
<sequence length="556" mass="63210">MLVAQRGVQVLVPAVQNFSRTLPALAASHRWEVLQQRLLQTAAGKGDNALPARTTLIRQGALQTHQLGLDLSEETAAESEELSFDNPSQAFRTKSTWEIARALLVLRLCSFDVLVDNSLKLMKVGQSFLGQRLFETVMRATFYGQFIGGDTEKEIEATVRRLLNSGLQTLPAITIEEDIGDEMVIREEFYDSATQFYLDSIRLLARLSDYVEVPLFQLRVTSFLHANLLVIMSKHMDAGCPELSVENLASGLAEDNQNFSVSVLTDQENDHLRNMLRRLHAVCRECSDRRIWLAADAEYTYMRPAMTQLMLAAMFKFNQKEPLIWNTYQCYLKGAHDNITRDIQLAKELSMCFGVKLVRGAYMDKERALAKEKGAHDNITRDIQLAKELGMCFGVKLVRGAYMDKERALAKEKGYEDPINPTYEATGAMYHRLLDTMLNEISRQGRRCKLMVASHNEDSIKYAVSRMRELGIERNDGRVCFGQLYGMCDQVSYPLGQAGYAVYKSTPIGPMETTLAYLQRRALENRSVLSGIRKERDQLWSEMKRRIAHPQSWKNV</sequence>
<comment type="similarity">
    <text evidence="2 9">Belongs to the proline oxidase family.</text>
</comment>
<dbReference type="EMBL" id="GG666468">
    <property type="protein sequence ID" value="EEN67944.1"/>
    <property type="molecule type" value="Genomic_DNA"/>
</dbReference>
<dbReference type="eggNOG" id="KOG0186">
    <property type="taxonomic scope" value="Eukaryota"/>
</dbReference>
<evidence type="ECO:0000256" key="1">
    <source>
        <dbReference type="ARBA" id="ARBA00001974"/>
    </source>
</evidence>
<dbReference type="InterPro" id="IPR002872">
    <property type="entry name" value="Proline_DH_dom"/>
</dbReference>
<dbReference type="InParanoid" id="C3XV18"/>
<dbReference type="InterPro" id="IPR029041">
    <property type="entry name" value="FAD-linked_oxidoreductase-like"/>
</dbReference>
<dbReference type="PANTHER" id="PTHR13914:SF29">
    <property type="entry name" value="HYDROXYPROLINE DEHYDROGENASE"/>
    <property type="match status" value="1"/>
</dbReference>
<comment type="catalytic activity">
    <reaction evidence="8 9">
        <text>L-proline + a quinone = (S)-1-pyrroline-5-carboxylate + a quinol + H(+)</text>
        <dbReference type="Rhea" id="RHEA:23784"/>
        <dbReference type="ChEBI" id="CHEBI:15378"/>
        <dbReference type="ChEBI" id="CHEBI:17388"/>
        <dbReference type="ChEBI" id="CHEBI:24646"/>
        <dbReference type="ChEBI" id="CHEBI:60039"/>
        <dbReference type="ChEBI" id="CHEBI:132124"/>
        <dbReference type="EC" id="1.5.5.2"/>
    </reaction>
</comment>
<comment type="catalytic activity">
    <reaction evidence="7">
        <text>trans-4-hydroxy-L-proline + a quinone = (3R,5S)-1-pyrroline-3-hydroxy-5-carboxylate + a quinol + H(+)</text>
        <dbReference type="Rhea" id="RHEA:52512"/>
        <dbReference type="ChEBI" id="CHEBI:15378"/>
        <dbReference type="ChEBI" id="CHEBI:24646"/>
        <dbReference type="ChEBI" id="CHEBI:58375"/>
        <dbReference type="ChEBI" id="CHEBI:62612"/>
        <dbReference type="ChEBI" id="CHEBI:132124"/>
        <dbReference type="EC" id="1.5.5.3"/>
    </reaction>
</comment>
<evidence type="ECO:0000256" key="7">
    <source>
        <dbReference type="ARBA" id="ARBA00048242"/>
    </source>
</evidence>
<keyword evidence="3 9" id="KW-0285">Flavoprotein</keyword>
<comment type="function">
    <text evidence="9">Converts proline to delta-1-pyrroline-5-carboxylate.</text>
</comment>
<evidence type="ECO:0000259" key="10">
    <source>
        <dbReference type="Pfam" id="PF01619"/>
    </source>
</evidence>
<evidence type="ECO:0000256" key="9">
    <source>
        <dbReference type="RuleBase" id="RU364054"/>
    </source>
</evidence>
<dbReference type="InterPro" id="IPR015659">
    <property type="entry name" value="Proline_oxidase"/>
</dbReference>
<dbReference type="FunFam" id="3.20.20.220:FF:000047">
    <property type="entry name" value="Proline dehydrogenase"/>
    <property type="match status" value="1"/>
</dbReference>
<dbReference type="GO" id="GO:0004657">
    <property type="term" value="F:proline dehydrogenase activity"/>
    <property type="evidence" value="ECO:0007669"/>
    <property type="project" value="UniProtKB-EC"/>
</dbReference>
<dbReference type="AlphaFoldDB" id="C3XV18"/>
<evidence type="ECO:0000313" key="11">
    <source>
        <dbReference type="EMBL" id="EEN67944.1"/>
    </source>
</evidence>
<organism>
    <name type="scientific">Branchiostoma floridae</name>
    <name type="common">Florida lancelet</name>
    <name type="synonym">Amphioxus</name>
    <dbReference type="NCBI Taxonomy" id="7739"/>
    <lineage>
        <taxon>Eukaryota</taxon>
        <taxon>Metazoa</taxon>
        <taxon>Chordata</taxon>
        <taxon>Cephalochordata</taxon>
        <taxon>Leptocardii</taxon>
        <taxon>Amphioxiformes</taxon>
        <taxon>Branchiostomatidae</taxon>
        <taxon>Branchiostoma</taxon>
    </lineage>
</organism>
<comment type="cofactor">
    <cofactor evidence="1 9">
        <name>FAD</name>
        <dbReference type="ChEBI" id="CHEBI:57692"/>
    </cofactor>
</comment>
<dbReference type="Pfam" id="PF01619">
    <property type="entry name" value="Pro_dh"/>
    <property type="match status" value="1"/>
</dbReference>
<evidence type="ECO:0000256" key="4">
    <source>
        <dbReference type="ARBA" id="ARBA00022827"/>
    </source>
</evidence>
<name>C3XV18_BRAFL</name>
<evidence type="ECO:0000256" key="6">
    <source>
        <dbReference type="ARBA" id="ARBA00023062"/>
    </source>
</evidence>
<dbReference type="STRING" id="7739.C3XV18"/>
<feature type="domain" description="Proline dehydrogenase" evidence="10">
    <location>
        <begin position="375"/>
        <end position="533"/>
    </location>
</feature>